<evidence type="ECO:0000313" key="1">
    <source>
        <dbReference type="EMBL" id="SMX27307.1"/>
    </source>
</evidence>
<protein>
    <submittedName>
        <fullName evidence="1">Uncharacterized protein</fullName>
    </submittedName>
</protein>
<reference evidence="2" key="1">
    <citation type="submission" date="2017-05" db="EMBL/GenBank/DDBJ databases">
        <authorList>
            <person name="Rodrigo-Torres L."/>
            <person name="Arahal R. D."/>
            <person name="Lucena T."/>
        </authorList>
    </citation>
    <scope>NUCLEOTIDE SEQUENCE [LARGE SCALE GENOMIC DNA]</scope>
    <source>
        <strain evidence="2">CECT 8649</strain>
    </source>
</reference>
<dbReference type="Proteomes" id="UP000225972">
    <property type="component" value="Unassembled WGS sequence"/>
</dbReference>
<keyword evidence="2" id="KW-1185">Reference proteome</keyword>
<accession>A0A238JAY4</accession>
<sequence>MFQEIPHTFDWCFWHVSYVQVLKIGPIDIKSTVLFARHLACSPYSYGGEARMSARDAVQMIGSSAYLLKQLKLEHASPHKFLCVCGAR</sequence>
<dbReference type="AlphaFoldDB" id="A0A238JAY4"/>
<evidence type="ECO:0000313" key="2">
    <source>
        <dbReference type="Proteomes" id="UP000225972"/>
    </source>
</evidence>
<dbReference type="EMBL" id="FXXP01000001">
    <property type="protein sequence ID" value="SMX27307.1"/>
    <property type="molecule type" value="Genomic_DNA"/>
</dbReference>
<organism evidence="1 2">
    <name type="scientific">Pelagimonas phthalicica</name>
    <dbReference type="NCBI Taxonomy" id="1037362"/>
    <lineage>
        <taxon>Bacteria</taxon>
        <taxon>Pseudomonadati</taxon>
        <taxon>Pseudomonadota</taxon>
        <taxon>Alphaproteobacteria</taxon>
        <taxon>Rhodobacterales</taxon>
        <taxon>Roseobacteraceae</taxon>
        <taxon>Pelagimonas</taxon>
    </lineage>
</organism>
<proteinExistence type="predicted"/>
<name>A0A238JAY4_9RHOB</name>
<gene>
    <name evidence="1" type="ORF">TRP8649_01410</name>
</gene>